<organism evidence="2 3">
    <name type="scientific">Thlaspi arvense</name>
    <name type="common">Field penny-cress</name>
    <dbReference type="NCBI Taxonomy" id="13288"/>
    <lineage>
        <taxon>Eukaryota</taxon>
        <taxon>Viridiplantae</taxon>
        <taxon>Streptophyta</taxon>
        <taxon>Embryophyta</taxon>
        <taxon>Tracheophyta</taxon>
        <taxon>Spermatophyta</taxon>
        <taxon>Magnoliopsida</taxon>
        <taxon>eudicotyledons</taxon>
        <taxon>Gunneridae</taxon>
        <taxon>Pentapetalae</taxon>
        <taxon>rosids</taxon>
        <taxon>malvids</taxon>
        <taxon>Brassicales</taxon>
        <taxon>Brassicaceae</taxon>
        <taxon>Thlaspideae</taxon>
        <taxon>Thlaspi</taxon>
    </lineage>
</organism>
<proteinExistence type="predicted"/>
<sequence length="118" mass="13603">MTSSMVSSMVLFLLLLLVFPHIDKALGAQEETQKQSESFRLLDDRRSLVSIYVQKRLIILIKGGGLVVYLENFMGNVQKKFPPVREISIYLLLRPNFCRVKSPPRPHRSFKGTFEPDH</sequence>
<evidence type="ECO:0000313" key="2">
    <source>
        <dbReference type="EMBL" id="CAH2065806.1"/>
    </source>
</evidence>
<keyword evidence="1" id="KW-0732">Signal</keyword>
<name>A0AAU9SL97_THLAR</name>
<dbReference type="EMBL" id="OU466861">
    <property type="protein sequence ID" value="CAH2065806.1"/>
    <property type="molecule type" value="Genomic_DNA"/>
</dbReference>
<evidence type="ECO:0000256" key="1">
    <source>
        <dbReference type="SAM" id="SignalP"/>
    </source>
</evidence>
<keyword evidence="3" id="KW-1185">Reference proteome</keyword>
<evidence type="ECO:0000313" key="3">
    <source>
        <dbReference type="Proteomes" id="UP000836841"/>
    </source>
</evidence>
<accession>A0AAU9SL97</accession>
<feature type="chain" id="PRO_5043818461" evidence="1">
    <location>
        <begin position="28"/>
        <end position="118"/>
    </location>
</feature>
<gene>
    <name evidence="2" type="ORF">TAV2_LOCUS17933</name>
</gene>
<protein>
    <submittedName>
        <fullName evidence="2">Uncharacterized protein</fullName>
    </submittedName>
</protein>
<dbReference type="Proteomes" id="UP000836841">
    <property type="component" value="Chromosome 5"/>
</dbReference>
<reference evidence="2 3" key="1">
    <citation type="submission" date="2022-03" db="EMBL/GenBank/DDBJ databases">
        <authorList>
            <person name="Nunn A."/>
            <person name="Chopra R."/>
            <person name="Nunn A."/>
            <person name="Contreras Garrido A."/>
        </authorList>
    </citation>
    <scope>NUCLEOTIDE SEQUENCE [LARGE SCALE GENOMIC DNA]</scope>
</reference>
<feature type="signal peptide" evidence="1">
    <location>
        <begin position="1"/>
        <end position="27"/>
    </location>
</feature>
<dbReference type="AlphaFoldDB" id="A0AAU9SL97"/>